<dbReference type="NCBIfam" id="TIGR01764">
    <property type="entry name" value="excise"/>
    <property type="match status" value="1"/>
</dbReference>
<dbReference type="SUPFAM" id="SSF46955">
    <property type="entry name" value="Putative DNA-binding domain"/>
    <property type="match status" value="1"/>
</dbReference>
<dbReference type="Proteomes" id="UP000320386">
    <property type="component" value="Chromosome"/>
</dbReference>
<dbReference type="GO" id="GO:0003677">
    <property type="term" value="F:DNA binding"/>
    <property type="evidence" value="ECO:0007669"/>
    <property type="project" value="InterPro"/>
</dbReference>
<proteinExistence type="predicted"/>
<dbReference type="InterPro" id="IPR009061">
    <property type="entry name" value="DNA-bd_dom_put_sf"/>
</dbReference>
<reference evidence="3 4" key="1">
    <citation type="submission" date="2019-02" db="EMBL/GenBank/DDBJ databases">
        <title>Deep-cultivation of Planctomycetes and their phenomic and genomic characterization uncovers novel biology.</title>
        <authorList>
            <person name="Wiegand S."/>
            <person name="Jogler M."/>
            <person name="Boedeker C."/>
            <person name="Pinto D."/>
            <person name="Vollmers J."/>
            <person name="Rivas-Marin E."/>
            <person name="Kohn T."/>
            <person name="Peeters S.H."/>
            <person name="Heuer A."/>
            <person name="Rast P."/>
            <person name="Oberbeckmann S."/>
            <person name="Bunk B."/>
            <person name="Jeske O."/>
            <person name="Meyerdierks A."/>
            <person name="Storesund J.E."/>
            <person name="Kallscheuer N."/>
            <person name="Luecker S."/>
            <person name="Lage O.M."/>
            <person name="Pohl T."/>
            <person name="Merkel B.J."/>
            <person name="Hornburger P."/>
            <person name="Mueller R.-W."/>
            <person name="Bruemmer F."/>
            <person name="Labrenz M."/>
            <person name="Spormann A.M."/>
            <person name="Op den Camp H."/>
            <person name="Overmann J."/>
            <person name="Amann R."/>
            <person name="Jetten M.S.M."/>
            <person name="Mascher T."/>
            <person name="Medema M.H."/>
            <person name="Devos D.P."/>
            <person name="Kaster A.-K."/>
            <person name="Ovreas L."/>
            <person name="Rohde M."/>
            <person name="Galperin M.Y."/>
            <person name="Jogler C."/>
        </authorList>
    </citation>
    <scope>NUCLEOTIDE SEQUENCE [LARGE SCALE GENOMIC DNA]</scope>
    <source>
        <strain evidence="3 4">Pan265</strain>
    </source>
</reference>
<feature type="region of interest" description="Disordered" evidence="1">
    <location>
        <begin position="1"/>
        <end position="23"/>
    </location>
</feature>
<protein>
    <submittedName>
        <fullName evidence="3">Prophage CP4-57 regulatory protein (AlpA)</fullName>
    </submittedName>
</protein>
<dbReference type="KEGG" id="mcad:Pan265_24880"/>
<evidence type="ECO:0000256" key="1">
    <source>
        <dbReference type="SAM" id="MobiDB-lite"/>
    </source>
</evidence>
<dbReference type="Pfam" id="PF12728">
    <property type="entry name" value="HTH_17"/>
    <property type="match status" value="1"/>
</dbReference>
<name>A0A518C065_9BACT</name>
<evidence type="ECO:0000313" key="3">
    <source>
        <dbReference type="EMBL" id="QDU72616.1"/>
    </source>
</evidence>
<evidence type="ECO:0000259" key="2">
    <source>
        <dbReference type="Pfam" id="PF12728"/>
    </source>
</evidence>
<organism evidence="3 4">
    <name type="scientific">Mucisphaera calidilacus</name>
    <dbReference type="NCBI Taxonomy" id="2527982"/>
    <lineage>
        <taxon>Bacteria</taxon>
        <taxon>Pseudomonadati</taxon>
        <taxon>Planctomycetota</taxon>
        <taxon>Phycisphaerae</taxon>
        <taxon>Phycisphaerales</taxon>
        <taxon>Phycisphaeraceae</taxon>
        <taxon>Mucisphaera</taxon>
    </lineage>
</organism>
<dbReference type="AlphaFoldDB" id="A0A518C065"/>
<dbReference type="InterPro" id="IPR010093">
    <property type="entry name" value="SinI_DNA-bd"/>
</dbReference>
<sequence>MTDSNRATVDRTDGRPRNAGPGVLPAMLTINQVARLLNCSTRTVYRLNDAGRMPRPVRLGALVRWNRGEIEQWIADGCPAPANPAVKGGRR</sequence>
<dbReference type="RefSeq" id="WP_236254415.1">
    <property type="nucleotide sequence ID" value="NZ_CP036280.1"/>
</dbReference>
<gene>
    <name evidence="3" type="ORF">Pan265_24880</name>
</gene>
<accession>A0A518C065</accession>
<dbReference type="InterPro" id="IPR041657">
    <property type="entry name" value="HTH_17"/>
</dbReference>
<dbReference type="Gene3D" id="1.10.238.160">
    <property type="match status" value="1"/>
</dbReference>
<dbReference type="EMBL" id="CP036280">
    <property type="protein sequence ID" value="QDU72616.1"/>
    <property type="molecule type" value="Genomic_DNA"/>
</dbReference>
<evidence type="ECO:0000313" key="4">
    <source>
        <dbReference type="Proteomes" id="UP000320386"/>
    </source>
</evidence>
<keyword evidence="4" id="KW-1185">Reference proteome</keyword>
<feature type="domain" description="Helix-turn-helix" evidence="2">
    <location>
        <begin position="27"/>
        <end position="76"/>
    </location>
</feature>